<organism evidence="2 3">
    <name type="scientific">Tritrichomonas musculus</name>
    <dbReference type="NCBI Taxonomy" id="1915356"/>
    <lineage>
        <taxon>Eukaryota</taxon>
        <taxon>Metamonada</taxon>
        <taxon>Parabasalia</taxon>
        <taxon>Tritrichomonadida</taxon>
        <taxon>Tritrichomonadidae</taxon>
        <taxon>Tritrichomonas</taxon>
    </lineage>
</organism>
<comment type="caution">
    <text evidence="2">The sequence shown here is derived from an EMBL/GenBank/DDBJ whole genome shotgun (WGS) entry which is preliminary data.</text>
</comment>
<dbReference type="Pfam" id="PF07714">
    <property type="entry name" value="PK_Tyr_Ser-Thr"/>
    <property type="match status" value="1"/>
</dbReference>
<proteinExistence type="predicted"/>
<dbReference type="InterPro" id="IPR011990">
    <property type="entry name" value="TPR-like_helical_dom_sf"/>
</dbReference>
<dbReference type="Gene3D" id="1.10.510.10">
    <property type="entry name" value="Transferase(Phosphotransferase) domain 1"/>
    <property type="match status" value="1"/>
</dbReference>
<name>A0ABR2KYH3_9EUKA</name>
<dbReference type="SUPFAM" id="SSF56112">
    <property type="entry name" value="Protein kinase-like (PK-like)"/>
    <property type="match status" value="1"/>
</dbReference>
<evidence type="ECO:0000259" key="1">
    <source>
        <dbReference type="Pfam" id="PF07714"/>
    </source>
</evidence>
<feature type="domain" description="Serine-threonine/tyrosine-protein kinase catalytic" evidence="1">
    <location>
        <begin position="4"/>
        <end position="62"/>
    </location>
</feature>
<keyword evidence="3" id="KW-1185">Reference proteome</keyword>
<gene>
    <name evidence="2" type="ORF">M9Y10_014068</name>
</gene>
<dbReference type="Gene3D" id="1.25.40.10">
    <property type="entry name" value="Tetratricopeptide repeat domain"/>
    <property type="match status" value="1"/>
</dbReference>
<evidence type="ECO:0000313" key="3">
    <source>
        <dbReference type="Proteomes" id="UP001470230"/>
    </source>
</evidence>
<dbReference type="EMBL" id="JAPFFF010000002">
    <property type="protein sequence ID" value="KAK8896174.1"/>
    <property type="molecule type" value="Genomic_DNA"/>
</dbReference>
<accession>A0ABR2KYH3</accession>
<dbReference type="InterPro" id="IPR011009">
    <property type="entry name" value="Kinase-like_dom_sf"/>
</dbReference>
<reference evidence="2 3" key="1">
    <citation type="submission" date="2024-04" db="EMBL/GenBank/DDBJ databases">
        <title>Tritrichomonas musculus Genome.</title>
        <authorList>
            <person name="Alves-Ferreira E."/>
            <person name="Grigg M."/>
            <person name="Lorenzi H."/>
            <person name="Galac M."/>
        </authorList>
    </citation>
    <scope>NUCLEOTIDE SEQUENCE [LARGE SCALE GENOMIC DNA]</scope>
    <source>
        <strain evidence="2 3">EAF2021</strain>
    </source>
</reference>
<protein>
    <recommendedName>
        <fullName evidence="1">Serine-threonine/tyrosine-protein kinase catalytic domain-containing protein</fullName>
    </recommendedName>
</protein>
<sequence>MTKEKPFKEIGGSSQIISEIVINKNRPKINETVPFAYKTLIEKCWSQNPKERPTFDDIVYDLKTNKDYITNDINEEDYKKYVNFIETQIIEHKMKEETMKFEKEFIENDQKEDDISNKESKEIPKIISETDENMQSINEFISTKNAKELMIYLNKNCDNEMMSYVFDKCFEESMKFYISLCQEGILLNSAVAHHKYAISLIMDSNKIEPPNEINAEYQKSKYHLEKAIEGGFYLSYFSLARLYFEIYKDNDTAYKFAKKGSDKNDSYSKCLLGYFIAHGIGTRKHFMEGVSLILESKAENLIDQFATDIGIYYSKIKNIEGKAIDREREMFKWFE</sequence>
<dbReference type="Proteomes" id="UP001470230">
    <property type="component" value="Unassembled WGS sequence"/>
</dbReference>
<evidence type="ECO:0000313" key="2">
    <source>
        <dbReference type="EMBL" id="KAK8896174.1"/>
    </source>
</evidence>
<dbReference type="SUPFAM" id="SSF81901">
    <property type="entry name" value="HCP-like"/>
    <property type="match status" value="1"/>
</dbReference>
<dbReference type="InterPro" id="IPR001245">
    <property type="entry name" value="Ser-Thr/Tyr_kinase_cat_dom"/>
</dbReference>